<organism evidence="2 3">
    <name type="scientific">Mumia xiangluensis</name>
    <dbReference type="NCBI Taxonomy" id="1678900"/>
    <lineage>
        <taxon>Bacteria</taxon>
        <taxon>Bacillati</taxon>
        <taxon>Actinomycetota</taxon>
        <taxon>Actinomycetes</taxon>
        <taxon>Propionibacteriales</taxon>
        <taxon>Nocardioidaceae</taxon>
        <taxon>Mumia</taxon>
    </lineage>
</organism>
<comment type="caution">
    <text evidence="2">The sequence shown here is derived from an EMBL/GenBank/DDBJ whole genome shotgun (WGS) entry which is preliminary data.</text>
</comment>
<dbReference type="Proteomes" id="UP001596097">
    <property type="component" value="Unassembled WGS sequence"/>
</dbReference>
<sequence>MEEETLDEIGRRRGARQSSDSLGYLAAYEEALAKLREFPETIALVLGRGGIDTASTFAERFPAATVHLLAHGDAAAWSSTADASTPANVIVHPCRSAKDRDAVLLTTPRPGLLVLGHATRSSRRIGSIRRHQGFVAAGGLLAIEQVDREGRDRRGASPETSARVVLEKALAKSHLPLPQNGWTTWTDALALSLDDVRFYDDLALVTKRLALTAALRSAEAAPVLAARFGDDNPLETLVRRPAREFTSRGRIRTHGRGPDVVAGDIAVPELELRRYHDVVAYPRQRLRFGDYWLPDTFRHQHSRRLHHRSMIRSGVHTAATRPEWEPTTQDRWNGPLYYLDTEFPGHFGHVCTEVVSRLWGWDRARQEHPDLRPIVSLRPGQHDAPGFLRMILDAYGIDSTTLVVQPSDQALEVDTLYAADPEFENPRFVAPEVTETWARIHAGFDDVVPPIRSERIFIARGRRRVPREQAQIEAFFASHGFTVLRPEQYRFDEQVALFSQARIIAGYAGSGMFTMAYAPQARVILIAGDGYLAQNEALIAAAQGQDVHYFWGRTQRSAPDLTKYRAAFADDFTFNLRRRSWALRRLLR</sequence>
<protein>
    <submittedName>
        <fullName evidence="2">Glycosyltransferase family 61 protein</fullName>
    </submittedName>
</protein>
<dbReference type="EMBL" id="JBHSQL010000016">
    <property type="protein sequence ID" value="MFC6151167.1"/>
    <property type="molecule type" value="Genomic_DNA"/>
</dbReference>
<name>A0ABW1QQV3_9ACTN</name>
<reference evidence="3" key="1">
    <citation type="journal article" date="2019" name="Int. J. Syst. Evol. Microbiol.">
        <title>The Global Catalogue of Microorganisms (GCM) 10K type strain sequencing project: providing services to taxonomists for standard genome sequencing and annotation.</title>
        <authorList>
            <consortium name="The Broad Institute Genomics Platform"/>
            <consortium name="The Broad Institute Genome Sequencing Center for Infectious Disease"/>
            <person name="Wu L."/>
            <person name="Ma J."/>
        </authorList>
    </citation>
    <scope>NUCLEOTIDE SEQUENCE [LARGE SCALE GENOMIC DNA]</scope>
    <source>
        <strain evidence="3">CGMCC 4.7198</strain>
    </source>
</reference>
<dbReference type="InterPro" id="IPR049625">
    <property type="entry name" value="Glyco_transf_61_cat"/>
</dbReference>
<dbReference type="Pfam" id="PF04577">
    <property type="entry name" value="Glyco_transf_61"/>
    <property type="match status" value="1"/>
</dbReference>
<proteinExistence type="predicted"/>
<evidence type="ECO:0000259" key="1">
    <source>
        <dbReference type="Pfam" id="PF04577"/>
    </source>
</evidence>
<feature type="domain" description="Glycosyltransferase 61 catalytic" evidence="1">
    <location>
        <begin position="347"/>
        <end position="524"/>
    </location>
</feature>
<dbReference type="RefSeq" id="WP_205602706.1">
    <property type="nucleotide sequence ID" value="NZ_JBHSQL010000016.1"/>
</dbReference>
<keyword evidence="3" id="KW-1185">Reference proteome</keyword>
<evidence type="ECO:0000313" key="3">
    <source>
        <dbReference type="Proteomes" id="UP001596097"/>
    </source>
</evidence>
<accession>A0ABW1QQV3</accession>
<evidence type="ECO:0000313" key="2">
    <source>
        <dbReference type="EMBL" id="MFC6151167.1"/>
    </source>
</evidence>
<gene>
    <name evidence="2" type="ORF">ACFPYK_17315</name>
</gene>